<organism evidence="2 3">
    <name type="scientific">Sphingopyxis alaskensis (strain DSM 13593 / LMG 18877 / RB2256)</name>
    <name type="common">Sphingomonas alaskensis</name>
    <dbReference type="NCBI Taxonomy" id="317655"/>
    <lineage>
        <taxon>Bacteria</taxon>
        <taxon>Pseudomonadati</taxon>
        <taxon>Pseudomonadota</taxon>
        <taxon>Alphaproteobacteria</taxon>
        <taxon>Sphingomonadales</taxon>
        <taxon>Sphingomonadaceae</taxon>
        <taxon>Sphingopyxis</taxon>
    </lineage>
</organism>
<dbReference type="InterPro" id="IPR050553">
    <property type="entry name" value="Thioredoxin_ResA/DsbE_sf"/>
</dbReference>
<dbReference type="eggNOG" id="COG0526">
    <property type="taxonomic scope" value="Bacteria"/>
</dbReference>
<evidence type="ECO:0000259" key="1">
    <source>
        <dbReference type="PROSITE" id="PS51352"/>
    </source>
</evidence>
<feature type="domain" description="Thioredoxin" evidence="1">
    <location>
        <begin position="47"/>
        <end position="205"/>
    </location>
</feature>
<protein>
    <submittedName>
        <fullName evidence="2">Thioredoxin-like protein</fullName>
    </submittedName>
</protein>
<dbReference type="PANTHER" id="PTHR42852">
    <property type="entry name" value="THIOL:DISULFIDE INTERCHANGE PROTEIN DSBE"/>
    <property type="match status" value="1"/>
</dbReference>
<dbReference type="InterPro" id="IPR013766">
    <property type="entry name" value="Thioredoxin_domain"/>
</dbReference>
<accession>Q1GX22</accession>
<dbReference type="CDD" id="cd03012">
    <property type="entry name" value="TlpA_like_DipZ_like"/>
    <property type="match status" value="1"/>
</dbReference>
<dbReference type="Pfam" id="PF17991">
    <property type="entry name" value="Thioredoxin_10"/>
    <property type="match status" value="1"/>
</dbReference>
<dbReference type="Gene3D" id="3.40.30.10">
    <property type="entry name" value="Glutaredoxin"/>
    <property type="match status" value="1"/>
</dbReference>
<evidence type="ECO:0000313" key="3">
    <source>
        <dbReference type="Proteomes" id="UP000006578"/>
    </source>
</evidence>
<dbReference type="STRING" id="317655.Sala_0074"/>
<name>Q1GX22_SPHAL</name>
<dbReference type="SUPFAM" id="SSF52833">
    <property type="entry name" value="Thioredoxin-like"/>
    <property type="match status" value="1"/>
</dbReference>
<dbReference type="HOGENOM" id="CLU_044955_0_0_5"/>
<dbReference type="AlphaFoldDB" id="Q1GX22"/>
<dbReference type="PANTHER" id="PTHR42852:SF13">
    <property type="entry name" value="PROTEIN DIPZ"/>
    <property type="match status" value="1"/>
</dbReference>
<dbReference type="InterPro" id="IPR013740">
    <property type="entry name" value="Redoxin"/>
</dbReference>
<gene>
    <name evidence="2" type="ordered locus">Sala_0074</name>
</gene>
<dbReference type="PROSITE" id="PS51352">
    <property type="entry name" value="THIOREDOXIN_2"/>
    <property type="match status" value="1"/>
</dbReference>
<keyword evidence="3" id="KW-1185">Reference proteome</keyword>
<evidence type="ECO:0000313" key="2">
    <source>
        <dbReference type="EMBL" id="ABF51800.1"/>
    </source>
</evidence>
<dbReference type="Gene3D" id="2.60.120.260">
    <property type="entry name" value="Galactose-binding domain-like"/>
    <property type="match status" value="1"/>
</dbReference>
<dbReference type="InterPro" id="IPR041017">
    <property type="entry name" value="Thioredoxin_10"/>
</dbReference>
<sequence length="381" mass="41584">MKGWHASEGNRSMLRKRRGLGFAAIAVTAAIGAVVYCFGDIPGGRLNPTPSPIPSAAAAEYPGQPLVALAGNGPWLNTTERTPQALRGKVVLVNFWTYSCINSLRPLPYIRDWAAKYKDDGLIVIGVHTPEFAFEKDGDKVRRAVAELGVTWPVKLDSDYATWRLFGNDGWPGFYFIDAKGQVRHHRLGEGDYAASERLLQQLLAEAKAAPINEKLTGDIGKGIEAAPDWDQLRSPETYVGYRQADRLAAPQRLKRDAPLTYSLPSSVPANQWGLGGAWTVGAESARADAASAKIRYRFEARDLHMVLGARGDGTPARFRVTLDGLPPGTDHGVDTDANGMGTVTKDRLYQLVRQSAAVRARTFEIEFLDPGARAYVFTFG</sequence>
<dbReference type="Proteomes" id="UP000006578">
    <property type="component" value="Chromosome"/>
</dbReference>
<dbReference type="KEGG" id="sal:Sala_0074"/>
<dbReference type="GO" id="GO:0016491">
    <property type="term" value="F:oxidoreductase activity"/>
    <property type="evidence" value="ECO:0007669"/>
    <property type="project" value="InterPro"/>
</dbReference>
<reference evidence="2 3" key="1">
    <citation type="journal article" date="2009" name="Proc. Natl. Acad. Sci. U.S.A.">
        <title>The genomic basis of trophic strategy in marine bacteria.</title>
        <authorList>
            <person name="Lauro F.M."/>
            <person name="McDougald D."/>
            <person name="Thomas T."/>
            <person name="Williams T.J."/>
            <person name="Egan S."/>
            <person name="Rice S."/>
            <person name="DeMaere M.Z."/>
            <person name="Ting L."/>
            <person name="Ertan H."/>
            <person name="Johnson J."/>
            <person name="Ferriera S."/>
            <person name="Lapidus A."/>
            <person name="Anderson I."/>
            <person name="Kyrpides N."/>
            <person name="Munk A.C."/>
            <person name="Detter C."/>
            <person name="Han C.S."/>
            <person name="Brown M.V."/>
            <person name="Robb F.T."/>
            <person name="Kjelleberg S."/>
            <person name="Cavicchioli R."/>
        </authorList>
    </citation>
    <scope>NUCLEOTIDE SEQUENCE [LARGE SCALE GENOMIC DNA]</scope>
    <source>
        <strain evidence="3">DSM 13593 / LMG 18877 / RB2256</strain>
    </source>
</reference>
<proteinExistence type="predicted"/>
<dbReference type="Pfam" id="PF08534">
    <property type="entry name" value="Redoxin"/>
    <property type="match status" value="1"/>
</dbReference>
<dbReference type="InterPro" id="IPR036249">
    <property type="entry name" value="Thioredoxin-like_sf"/>
</dbReference>
<dbReference type="EMBL" id="CP000356">
    <property type="protein sequence ID" value="ABF51800.1"/>
    <property type="molecule type" value="Genomic_DNA"/>
</dbReference>